<comment type="caution">
    <text evidence="1">The sequence shown here is derived from an EMBL/GenBank/DDBJ whole genome shotgun (WGS) entry which is preliminary data.</text>
</comment>
<dbReference type="AlphaFoldDB" id="A0A9N9K762"/>
<organism evidence="1 2">
    <name type="scientific">Cetraspora pellucida</name>
    <dbReference type="NCBI Taxonomy" id="1433469"/>
    <lineage>
        <taxon>Eukaryota</taxon>
        <taxon>Fungi</taxon>
        <taxon>Fungi incertae sedis</taxon>
        <taxon>Mucoromycota</taxon>
        <taxon>Glomeromycotina</taxon>
        <taxon>Glomeromycetes</taxon>
        <taxon>Diversisporales</taxon>
        <taxon>Gigasporaceae</taxon>
        <taxon>Cetraspora</taxon>
    </lineage>
</organism>
<dbReference type="EMBL" id="CAJVQA010039691">
    <property type="protein sequence ID" value="CAG8812280.1"/>
    <property type="molecule type" value="Genomic_DNA"/>
</dbReference>
<protein>
    <submittedName>
        <fullName evidence="1">1538_t:CDS:1</fullName>
    </submittedName>
</protein>
<feature type="non-terminal residue" evidence="1">
    <location>
        <position position="105"/>
    </location>
</feature>
<gene>
    <name evidence="1" type="ORF">CPELLU_LOCUS18774</name>
</gene>
<name>A0A9N9K762_9GLOM</name>
<evidence type="ECO:0000313" key="1">
    <source>
        <dbReference type="EMBL" id="CAG8812280.1"/>
    </source>
</evidence>
<keyword evidence="2" id="KW-1185">Reference proteome</keyword>
<evidence type="ECO:0000313" key="2">
    <source>
        <dbReference type="Proteomes" id="UP000789759"/>
    </source>
</evidence>
<sequence>AVSIDNNISMNNLNSNSESNFEIKTDNIMPSEKLNNIIKHLEREIKSNKHNKSFLHANKWNVNLDELANHVNKKVLSSLCYNLLSTISIRTARKWLREFSFEYSE</sequence>
<dbReference type="OrthoDB" id="10495864at2759"/>
<proteinExistence type="predicted"/>
<dbReference type="Proteomes" id="UP000789759">
    <property type="component" value="Unassembled WGS sequence"/>
</dbReference>
<feature type="non-terminal residue" evidence="1">
    <location>
        <position position="1"/>
    </location>
</feature>
<accession>A0A9N9K762</accession>
<reference evidence="1" key="1">
    <citation type="submission" date="2021-06" db="EMBL/GenBank/DDBJ databases">
        <authorList>
            <person name="Kallberg Y."/>
            <person name="Tangrot J."/>
            <person name="Rosling A."/>
        </authorList>
    </citation>
    <scope>NUCLEOTIDE SEQUENCE</scope>
    <source>
        <strain evidence="1">FL966</strain>
    </source>
</reference>